<feature type="transmembrane region" description="Helical" evidence="2">
    <location>
        <begin position="143"/>
        <end position="162"/>
    </location>
</feature>
<keyword evidence="5" id="KW-1185">Reference proteome</keyword>
<organism evidence="4 5">
    <name type="scientific">Hibiscus sabdariffa</name>
    <name type="common">roselle</name>
    <dbReference type="NCBI Taxonomy" id="183260"/>
    <lineage>
        <taxon>Eukaryota</taxon>
        <taxon>Viridiplantae</taxon>
        <taxon>Streptophyta</taxon>
        <taxon>Embryophyta</taxon>
        <taxon>Tracheophyta</taxon>
        <taxon>Spermatophyta</taxon>
        <taxon>Magnoliopsida</taxon>
        <taxon>eudicotyledons</taxon>
        <taxon>Gunneridae</taxon>
        <taxon>Pentapetalae</taxon>
        <taxon>rosids</taxon>
        <taxon>malvids</taxon>
        <taxon>Malvales</taxon>
        <taxon>Malvaceae</taxon>
        <taxon>Malvoideae</taxon>
        <taxon>Hibiscus</taxon>
    </lineage>
</organism>
<keyword evidence="2" id="KW-1133">Transmembrane helix</keyword>
<accession>A0ABR2TI63</accession>
<feature type="signal peptide" evidence="3">
    <location>
        <begin position="1"/>
        <end position="28"/>
    </location>
</feature>
<evidence type="ECO:0000313" key="4">
    <source>
        <dbReference type="EMBL" id="KAK9037041.1"/>
    </source>
</evidence>
<feature type="transmembrane region" description="Helical" evidence="2">
    <location>
        <begin position="168"/>
        <end position="188"/>
    </location>
</feature>
<evidence type="ECO:0008006" key="6">
    <source>
        <dbReference type="Google" id="ProtNLM"/>
    </source>
</evidence>
<reference evidence="4 5" key="1">
    <citation type="journal article" date="2024" name="G3 (Bethesda)">
        <title>Genome assembly of Hibiscus sabdariffa L. provides insights into metabolisms of medicinal natural products.</title>
        <authorList>
            <person name="Kim T."/>
        </authorList>
    </citation>
    <scope>NUCLEOTIDE SEQUENCE [LARGE SCALE GENOMIC DNA]</scope>
    <source>
        <strain evidence="4">TK-2024</strain>
        <tissue evidence="4">Old leaves</tissue>
    </source>
</reference>
<evidence type="ECO:0000313" key="5">
    <source>
        <dbReference type="Proteomes" id="UP001396334"/>
    </source>
</evidence>
<comment type="caution">
    <text evidence="4">The sequence shown here is derived from an EMBL/GenBank/DDBJ whole genome shotgun (WGS) entry which is preliminary data.</text>
</comment>
<evidence type="ECO:0000256" key="1">
    <source>
        <dbReference type="SAM" id="MobiDB-lite"/>
    </source>
</evidence>
<feature type="chain" id="PRO_5046695482" description="PGG domain-containing protein" evidence="3">
    <location>
        <begin position="29"/>
        <end position="220"/>
    </location>
</feature>
<proteinExistence type="predicted"/>
<evidence type="ECO:0000256" key="2">
    <source>
        <dbReference type="SAM" id="Phobius"/>
    </source>
</evidence>
<keyword evidence="2" id="KW-0472">Membrane</keyword>
<name>A0ABR2TI63_9ROSI</name>
<keyword evidence="2" id="KW-0812">Transmembrane</keyword>
<feature type="transmembrane region" description="Helical" evidence="2">
    <location>
        <begin position="108"/>
        <end position="131"/>
    </location>
</feature>
<evidence type="ECO:0000256" key="3">
    <source>
        <dbReference type="SAM" id="SignalP"/>
    </source>
</evidence>
<dbReference type="EMBL" id="JBBPBN010000005">
    <property type="protein sequence ID" value="KAK9037041.1"/>
    <property type="molecule type" value="Genomic_DNA"/>
</dbReference>
<protein>
    <recommendedName>
        <fullName evidence="6">PGG domain-containing protein</fullName>
    </recommendedName>
</protein>
<gene>
    <name evidence="4" type="ORF">V6N11_021963</name>
</gene>
<keyword evidence="3" id="KW-0732">Signal</keyword>
<dbReference type="Proteomes" id="UP001396334">
    <property type="component" value="Unassembled WGS sequence"/>
</dbReference>
<feature type="region of interest" description="Disordered" evidence="1">
    <location>
        <begin position="58"/>
        <end position="91"/>
    </location>
</feature>
<sequence>MRKNISNSTRNALLVVLVLILTATYQSAVNPPYELANASLRQPNNLAFGNLESNAQSFPFEDPDNQPENGGNFPFPPFAPTDNQPENGGDRDTPFRLTDLVELKVDPLALSFAIFNAVDFFVTILVTLFILPLVPYGQLLHVPLLLVFIFFVLSMGLSLVLTTSVVGILVFVAFAASTMFLGIFIVNIKFRNRRIYRQHIKEFVERARIRKNDDASNKKK</sequence>